<keyword evidence="1" id="KW-0805">Transcription regulation</keyword>
<dbReference type="GO" id="GO:0000976">
    <property type="term" value="F:transcription cis-regulatory region binding"/>
    <property type="evidence" value="ECO:0007669"/>
    <property type="project" value="TreeGrafter"/>
</dbReference>
<dbReference type="Gene3D" id="3.40.50.2300">
    <property type="match status" value="2"/>
</dbReference>
<evidence type="ECO:0000256" key="1">
    <source>
        <dbReference type="ARBA" id="ARBA00023015"/>
    </source>
</evidence>
<dbReference type="InterPro" id="IPR025997">
    <property type="entry name" value="SBP_2_dom"/>
</dbReference>
<dbReference type="InterPro" id="IPR000843">
    <property type="entry name" value="HTH_LacI"/>
</dbReference>
<evidence type="ECO:0000313" key="6">
    <source>
        <dbReference type="Proteomes" id="UP001298753"/>
    </source>
</evidence>
<dbReference type="PANTHER" id="PTHR30146:SF152">
    <property type="entry name" value="TRANSCRIPTIONAL REGULATORY PROTEIN"/>
    <property type="match status" value="1"/>
</dbReference>
<dbReference type="InterPro" id="IPR010982">
    <property type="entry name" value="Lambda_DNA-bd_dom_sf"/>
</dbReference>
<dbReference type="AlphaFoldDB" id="A0AAW4VV53"/>
<keyword evidence="3" id="KW-0804">Transcription</keyword>
<dbReference type="SMART" id="SM00354">
    <property type="entry name" value="HTH_LACI"/>
    <property type="match status" value="1"/>
</dbReference>
<gene>
    <name evidence="5" type="ORF">LKD22_06620</name>
</gene>
<evidence type="ECO:0000259" key="4">
    <source>
        <dbReference type="PROSITE" id="PS50932"/>
    </source>
</evidence>
<dbReference type="Pfam" id="PF00356">
    <property type="entry name" value="LacI"/>
    <property type="match status" value="1"/>
</dbReference>
<sequence>MAVTIQKIAELSGVSRGTVDRVLHGRPNVNPMIREKVVRAAEKLGYQPPVPPKSADCRQAAILIPQWTDGHFNRQIVSGIRKALRYIADPAFVLTEQPLRTMTMQELLRAIEEQIRSGVDGLIIRAENTPEVRAAIEQAVQQGVTVITYDADVPHSGRLCHAGQDLVRAGAIAAGVMARLIRPPEHVLIVTGNLRMEAHKGRVDGFCRRLLELGFSEDAYRVIETNEMPELTGELVAQALQADSRLHAVYMACQPLSGCIAGIRKARRTTRPHIVCNDLTPTAKRYLREGTVDFVIGQSFSQESFHAVLAMYQMLLRGVKPKRELYYTDLRLITQEML</sequence>
<proteinExistence type="predicted"/>
<name>A0AAW4VV53_9FIRM</name>
<feature type="domain" description="HTH lacI-type" evidence="4">
    <location>
        <begin position="3"/>
        <end position="48"/>
    </location>
</feature>
<dbReference type="Pfam" id="PF13407">
    <property type="entry name" value="Peripla_BP_4"/>
    <property type="match status" value="1"/>
</dbReference>
<dbReference type="Proteomes" id="UP001298753">
    <property type="component" value="Unassembled WGS sequence"/>
</dbReference>
<organism evidence="5 6">
    <name type="scientific">Agathobaculum butyriciproducens</name>
    <dbReference type="NCBI Taxonomy" id="1628085"/>
    <lineage>
        <taxon>Bacteria</taxon>
        <taxon>Bacillati</taxon>
        <taxon>Bacillota</taxon>
        <taxon>Clostridia</taxon>
        <taxon>Eubacteriales</taxon>
        <taxon>Butyricicoccaceae</taxon>
        <taxon>Agathobaculum</taxon>
    </lineage>
</organism>
<dbReference type="GO" id="GO:0003700">
    <property type="term" value="F:DNA-binding transcription factor activity"/>
    <property type="evidence" value="ECO:0007669"/>
    <property type="project" value="TreeGrafter"/>
</dbReference>
<keyword evidence="6" id="KW-1185">Reference proteome</keyword>
<dbReference type="EMBL" id="JAJEPX010000015">
    <property type="protein sequence ID" value="MCC2176799.1"/>
    <property type="molecule type" value="Genomic_DNA"/>
</dbReference>
<evidence type="ECO:0000256" key="3">
    <source>
        <dbReference type="ARBA" id="ARBA00023163"/>
    </source>
</evidence>
<dbReference type="CDD" id="cd01392">
    <property type="entry name" value="HTH_LacI"/>
    <property type="match status" value="1"/>
</dbReference>
<evidence type="ECO:0000256" key="2">
    <source>
        <dbReference type="ARBA" id="ARBA00023125"/>
    </source>
</evidence>
<evidence type="ECO:0000313" key="5">
    <source>
        <dbReference type="EMBL" id="MCC2176799.1"/>
    </source>
</evidence>
<dbReference type="InterPro" id="IPR028082">
    <property type="entry name" value="Peripla_BP_I"/>
</dbReference>
<dbReference type="PROSITE" id="PS50932">
    <property type="entry name" value="HTH_LACI_2"/>
    <property type="match status" value="1"/>
</dbReference>
<dbReference type="CDD" id="cd06307">
    <property type="entry name" value="PBP1_sugar_binding"/>
    <property type="match status" value="1"/>
</dbReference>
<dbReference type="SUPFAM" id="SSF53822">
    <property type="entry name" value="Periplasmic binding protein-like I"/>
    <property type="match status" value="1"/>
</dbReference>
<dbReference type="GeneID" id="98659652"/>
<protein>
    <submittedName>
        <fullName evidence="5">LacI family DNA-binding transcriptional regulator</fullName>
    </submittedName>
</protein>
<keyword evidence="2 5" id="KW-0238">DNA-binding</keyword>
<dbReference type="RefSeq" id="WP_227600616.1">
    <property type="nucleotide sequence ID" value="NZ_JAJEPX010000015.1"/>
</dbReference>
<accession>A0AAW4VV53</accession>
<reference evidence="5 6" key="1">
    <citation type="submission" date="2021-10" db="EMBL/GenBank/DDBJ databases">
        <title>Anaerobic single-cell dispensing facilitates the cultivation of human gut bacteria.</title>
        <authorList>
            <person name="Afrizal A."/>
        </authorList>
    </citation>
    <scope>NUCLEOTIDE SEQUENCE [LARGE SCALE GENOMIC DNA]</scope>
    <source>
        <strain evidence="5 6">CLA-AA-H270</strain>
    </source>
</reference>
<dbReference type="Gene3D" id="1.10.260.40">
    <property type="entry name" value="lambda repressor-like DNA-binding domains"/>
    <property type="match status" value="1"/>
</dbReference>
<comment type="caution">
    <text evidence="5">The sequence shown here is derived from an EMBL/GenBank/DDBJ whole genome shotgun (WGS) entry which is preliminary data.</text>
</comment>
<dbReference type="PANTHER" id="PTHR30146">
    <property type="entry name" value="LACI-RELATED TRANSCRIPTIONAL REPRESSOR"/>
    <property type="match status" value="1"/>
</dbReference>
<dbReference type="SUPFAM" id="SSF47413">
    <property type="entry name" value="lambda repressor-like DNA-binding domains"/>
    <property type="match status" value="1"/>
</dbReference>